<organism evidence="2 3">
    <name type="scientific">Sphingomonas parva</name>
    <dbReference type="NCBI Taxonomy" id="2555898"/>
    <lineage>
        <taxon>Bacteria</taxon>
        <taxon>Pseudomonadati</taxon>
        <taxon>Pseudomonadota</taxon>
        <taxon>Alphaproteobacteria</taxon>
        <taxon>Sphingomonadales</taxon>
        <taxon>Sphingomonadaceae</taxon>
        <taxon>Sphingomonas</taxon>
    </lineage>
</organism>
<dbReference type="RefSeq" id="WP_135087507.1">
    <property type="nucleotide sequence ID" value="NZ_SPDV01000025.1"/>
</dbReference>
<gene>
    <name evidence="2" type="ORF">E2493_13130</name>
</gene>
<proteinExistence type="predicted"/>
<sequence>MSDLTVDDFAVGEDYSVGAAEGLVLHLDLVQPLPQAVREGGGFRLEFVGPTAPVLPQAIYALSRDGEQRDIFLVPVARDARGVRYEAIFN</sequence>
<keyword evidence="3" id="KW-1185">Reference proteome</keyword>
<dbReference type="Pfam" id="PF21880">
    <property type="entry name" value="DUF6916"/>
    <property type="match status" value="1"/>
</dbReference>
<reference evidence="2 3" key="1">
    <citation type="submission" date="2019-03" db="EMBL/GenBank/DDBJ databases">
        <title>Genome sequence of Sphingomonas sp. 17J27-24.</title>
        <authorList>
            <person name="Kim M."/>
            <person name="Maeng S."/>
            <person name="Sathiyaraj S."/>
        </authorList>
    </citation>
    <scope>NUCLEOTIDE SEQUENCE [LARGE SCALE GENOMIC DNA]</scope>
    <source>
        <strain evidence="2 3">17J27-24</strain>
    </source>
</reference>
<protein>
    <recommendedName>
        <fullName evidence="1">DUF6916 domain-containing protein</fullName>
    </recommendedName>
</protein>
<accession>A0A4Y8ZTH5</accession>
<comment type="caution">
    <text evidence="2">The sequence shown here is derived from an EMBL/GenBank/DDBJ whole genome shotgun (WGS) entry which is preliminary data.</text>
</comment>
<evidence type="ECO:0000313" key="3">
    <source>
        <dbReference type="Proteomes" id="UP000298213"/>
    </source>
</evidence>
<evidence type="ECO:0000313" key="2">
    <source>
        <dbReference type="EMBL" id="TFI57766.1"/>
    </source>
</evidence>
<dbReference type="OrthoDB" id="8926597at2"/>
<dbReference type="AlphaFoldDB" id="A0A4Y8ZTH5"/>
<dbReference type="EMBL" id="SPDV01000025">
    <property type="protein sequence ID" value="TFI57766.1"/>
    <property type="molecule type" value="Genomic_DNA"/>
</dbReference>
<name>A0A4Y8ZTH5_9SPHN</name>
<dbReference type="Proteomes" id="UP000298213">
    <property type="component" value="Unassembled WGS sequence"/>
</dbReference>
<dbReference type="InterPro" id="IPR054209">
    <property type="entry name" value="DUF6916"/>
</dbReference>
<evidence type="ECO:0000259" key="1">
    <source>
        <dbReference type="Pfam" id="PF21880"/>
    </source>
</evidence>
<feature type="domain" description="DUF6916" evidence="1">
    <location>
        <begin position="4"/>
        <end position="89"/>
    </location>
</feature>